<evidence type="ECO:0000313" key="2">
    <source>
        <dbReference type="Proteomes" id="UP000076154"/>
    </source>
</evidence>
<dbReference type="InParanoid" id="A0A369JA83"/>
<dbReference type="AlphaFoldDB" id="A0A369JA83"/>
<keyword evidence="2" id="KW-1185">Reference proteome</keyword>
<evidence type="ECO:0000313" key="1">
    <source>
        <dbReference type="EMBL" id="RDB17345.1"/>
    </source>
</evidence>
<protein>
    <recommendedName>
        <fullName evidence="3">F-box domain-containing protein</fullName>
    </recommendedName>
</protein>
<dbReference type="OrthoDB" id="3070253at2759"/>
<dbReference type="EMBL" id="LUEZ02000113">
    <property type="protein sequence ID" value="RDB17345.1"/>
    <property type="molecule type" value="Genomic_DNA"/>
</dbReference>
<dbReference type="Proteomes" id="UP000076154">
    <property type="component" value="Unassembled WGS sequence"/>
</dbReference>
<reference evidence="1" key="1">
    <citation type="submission" date="2018-04" db="EMBL/GenBank/DDBJ databases">
        <title>Whole genome sequencing of Hypsizygus marmoreus.</title>
        <authorList>
            <person name="Choi I.-G."/>
            <person name="Min B."/>
            <person name="Kim J.-G."/>
            <person name="Kim S."/>
            <person name="Oh Y.-L."/>
            <person name="Kong W.-S."/>
            <person name="Park H."/>
            <person name="Jeong J."/>
            <person name="Song E.-S."/>
        </authorList>
    </citation>
    <scope>NUCLEOTIDE SEQUENCE [LARGE SCALE GENOMIC DNA]</scope>
    <source>
        <strain evidence="1">51987-8</strain>
    </source>
</reference>
<organism evidence="1 2">
    <name type="scientific">Hypsizygus marmoreus</name>
    <name type="common">White beech mushroom</name>
    <name type="synonym">Agaricus marmoreus</name>
    <dbReference type="NCBI Taxonomy" id="39966"/>
    <lineage>
        <taxon>Eukaryota</taxon>
        <taxon>Fungi</taxon>
        <taxon>Dikarya</taxon>
        <taxon>Basidiomycota</taxon>
        <taxon>Agaricomycotina</taxon>
        <taxon>Agaricomycetes</taxon>
        <taxon>Agaricomycetidae</taxon>
        <taxon>Agaricales</taxon>
        <taxon>Tricholomatineae</taxon>
        <taxon>Lyophyllaceae</taxon>
        <taxon>Hypsizygus</taxon>
    </lineage>
</organism>
<accession>A0A369JA83</accession>
<name>A0A369JA83_HYPMA</name>
<sequence>MSVSSPVLPQELLDKVIDDLQDDFEALKVCTLTSRSLLGRSQINLFFAIRISNLQRCRRLRSVLEGNPLLSERVRELEVVDFIKWVKGDTDLPYILRATVLLRSLCVESSEDPLLWPMVPKDTVDALTSAFCRPTLCNLRMSMIRDFPVHLLGLEMNLAHLSLREVVLNPGTLDTTGHVDFSRTSAHTVEVCLDMPFLSDLAPYQAVAAKPCSFTSRIRNLVIHNTGMTMFLAVPFVESAAGSLETIQLRERPSVNLERPRWFKYDFSTLRYLRRLELHFMLGFHSRNEFRHLTSVALRRMIDFFVDNRSATRVKQINVRFIPWWNPSWQAPESQWVLDILDIKNSWSELDRILDAGRGSGESAGFRVGIELGLPILDKQEFIYGPVDEWRGGIEEKMDVWREMIHTLMPLASGAGVLVTDVIADVDSR</sequence>
<proteinExistence type="predicted"/>
<evidence type="ECO:0008006" key="3">
    <source>
        <dbReference type="Google" id="ProtNLM"/>
    </source>
</evidence>
<comment type="caution">
    <text evidence="1">The sequence shown here is derived from an EMBL/GenBank/DDBJ whole genome shotgun (WGS) entry which is preliminary data.</text>
</comment>
<gene>
    <name evidence="1" type="ORF">Hypma_001996</name>
</gene>